<proteinExistence type="predicted"/>
<dbReference type="OrthoDB" id="9806482at2"/>
<evidence type="ECO:0000313" key="3">
    <source>
        <dbReference type="Proteomes" id="UP000199478"/>
    </source>
</evidence>
<dbReference type="InterPro" id="IPR000387">
    <property type="entry name" value="Tyr_Pase_dom"/>
</dbReference>
<organism evidence="2 3">
    <name type="scientific">Yoonia tamlensis</name>
    <dbReference type="NCBI Taxonomy" id="390270"/>
    <lineage>
        <taxon>Bacteria</taxon>
        <taxon>Pseudomonadati</taxon>
        <taxon>Pseudomonadota</taxon>
        <taxon>Alphaproteobacteria</taxon>
        <taxon>Rhodobacterales</taxon>
        <taxon>Paracoccaceae</taxon>
        <taxon>Yoonia</taxon>
    </lineage>
</organism>
<dbReference type="PROSITE" id="PS50056">
    <property type="entry name" value="TYR_PHOSPHATASE_2"/>
    <property type="match status" value="1"/>
</dbReference>
<dbReference type="Proteomes" id="UP000199478">
    <property type="component" value="Unassembled WGS sequence"/>
</dbReference>
<evidence type="ECO:0000259" key="1">
    <source>
        <dbReference type="PROSITE" id="PS50056"/>
    </source>
</evidence>
<name>A0A1I6GSE1_9RHOB</name>
<dbReference type="InterPro" id="IPR029021">
    <property type="entry name" value="Prot-tyrosine_phosphatase-like"/>
</dbReference>
<dbReference type="InterPro" id="IPR050561">
    <property type="entry name" value="PTP"/>
</dbReference>
<sequence>MSVFEIFELPIVTGRIALCPSPGSSGDYPADLRDLLHWAPALVISLTVQAELQACGAAHLGDDLVRRGIDWLHLPVPDFEVPAHMDWPRLHARMTAQFDQGHGVLIHCRGGCGRSGMLVLRAMIAAGEAPDAALARLRGVRPCAVETKAQLAWAQQG</sequence>
<dbReference type="EMBL" id="FOYP01000001">
    <property type="protein sequence ID" value="SFR45122.1"/>
    <property type="molecule type" value="Genomic_DNA"/>
</dbReference>
<keyword evidence="3" id="KW-1185">Reference proteome</keyword>
<feature type="domain" description="Tyrosine specific protein phosphatases" evidence="1">
    <location>
        <begin position="85"/>
        <end position="152"/>
    </location>
</feature>
<dbReference type="PROSITE" id="PS00383">
    <property type="entry name" value="TYR_PHOSPHATASE_1"/>
    <property type="match status" value="1"/>
</dbReference>
<dbReference type="Gene3D" id="3.90.190.10">
    <property type="entry name" value="Protein tyrosine phosphatase superfamily"/>
    <property type="match status" value="1"/>
</dbReference>
<dbReference type="RefSeq" id="WP_090199672.1">
    <property type="nucleotide sequence ID" value="NZ_FOYP01000001.1"/>
</dbReference>
<dbReference type="Pfam" id="PF22785">
    <property type="entry name" value="Tc-R-P"/>
    <property type="match status" value="1"/>
</dbReference>
<dbReference type="PANTHER" id="PTHR23339">
    <property type="entry name" value="TYROSINE SPECIFIC PROTEIN PHOSPHATASE AND DUAL SPECIFICITY PROTEIN PHOSPHATASE"/>
    <property type="match status" value="1"/>
</dbReference>
<dbReference type="InterPro" id="IPR016130">
    <property type="entry name" value="Tyr_Pase_AS"/>
</dbReference>
<reference evidence="3" key="1">
    <citation type="submission" date="2016-10" db="EMBL/GenBank/DDBJ databases">
        <authorList>
            <person name="Varghese N."/>
            <person name="Submissions S."/>
        </authorList>
    </citation>
    <scope>NUCLEOTIDE SEQUENCE [LARGE SCALE GENOMIC DNA]</scope>
    <source>
        <strain evidence="3">DSM 26879</strain>
    </source>
</reference>
<dbReference type="FunFam" id="3.90.190.10:FF:000157">
    <property type="entry name" value="Protein-tyrosine phosphatase"/>
    <property type="match status" value="1"/>
</dbReference>
<evidence type="ECO:0000313" key="2">
    <source>
        <dbReference type="EMBL" id="SFR45122.1"/>
    </source>
</evidence>
<gene>
    <name evidence="2" type="ORF">SAMN04488005_2106</name>
</gene>
<dbReference type="STRING" id="390270.SAMN04488005_2106"/>
<dbReference type="SUPFAM" id="SSF52799">
    <property type="entry name" value="(Phosphotyrosine protein) phosphatases II"/>
    <property type="match status" value="1"/>
</dbReference>
<dbReference type="AlphaFoldDB" id="A0A1I6GSE1"/>
<protein>
    <submittedName>
        <fullName evidence="2">Dual specificity phosphatase, catalytic domain</fullName>
    </submittedName>
</protein>
<accession>A0A1I6GSE1</accession>